<protein>
    <submittedName>
        <fullName evidence="3">Outer membrane lipoprotein chaperone LolA</fullName>
    </submittedName>
</protein>
<keyword evidence="1 2" id="KW-0732">Signal</keyword>
<evidence type="ECO:0000256" key="2">
    <source>
        <dbReference type="SAM" id="SignalP"/>
    </source>
</evidence>
<dbReference type="Pfam" id="PF03548">
    <property type="entry name" value="LolA"/>
    <property type="match status" value="1"/>
</dbReference>
<reference evidence="4" key="1">
    <citation type="submission" date="2017-10" db="EMBL/GenBank/DDBJ databases">
        <title>Campylobacter species from seals.</title>
        <authorList>
            <person name="Gilbert M.J."/>
            <person name="Zomer A.L."/>
            <person name="Timmerman A.J."/>
            <person name="Duim B."/>
            <person name="Wagenaar J.A."/>
        </authorList>
    </citation>
    <scope>NUCLEOTIDE SEQUENCE [LARGE SCALE GENOMIC DNA]</scope>
    <source>
        <strain evidence="4">17S00004-5</strain>
    </source>
</reference>
<gene>
    <name evidence="3" type="ORF">CQ405_06070</name>
</gene>
<accession>A0A2P8QZM1</accession>
<dbReference type="Gene3D" id="2.50.20.10">
    <property type="entry name" value="Lipoprotein localisation LolA/LolB/LppX"/>
    <property type="match status" value="1"/>
</dbReference>
<dbReference type="InterPro" id="IPR029046">
    <property type="entry name" value="LolA/LolB/LppX"/>
</dbReference>
<evidence type="ECO:0000313" key="4">
    <source>
        <dbReference type="Proteomes" id="UP000240535"/>
    </source>
</evidence>
<comment type="caution">
    <text evidence="3">The sequence shown here is derived from an EMBL/GenBank/DDBJ whole genome shotgun (WGS) entry which is preliminary data.</text>
</comment>
<name>A0A2P8QZM1_9BACT</name>
<dbReference type="SUPFAM" id="SSF89392">
    <property type="entry name" value="Prokaryotic lipoproteins and lipoprotein localization factors"/>
    <property type="match status" value="1"/>
</dbReference>
<dbReference type="CDD" id="cd16325">
    <property type="entry name" value="LolA"/>
    <property type="match status" value="1"/>
</dbReference>
<feature type="chain" id="PRO_5015422446" evidence="2">
    <location>
        <begin position="18"/>
        <end position="171"/>
    </location>
</feature>
<dbReference type="Proteomes" id="UP000240535">
    <property type="component" value="Unassembled WGS sequence"/>
</dbReference>
<sequence length="171" mass="19758">MKKVIYIFLVLATTIFANPLDFKTLKGDFTQTITNNGSKIEYKGSFIITKELALWHYESPAKKDIYVSKEKAVMIEPLLEQAIITSLKETPNLNNILDNATKKSKDLYEATYEDIIYKIELKNNLLNRISYKDNLDNSVVIDIKNLKKDLELDETNLIPMIPKDYDVVYNN</sequence>
<keyword evidence="4" id="KW-1185">Reference proteome</keyword>
<dbReference type="NCBIfam" id="NF000666">
    <property type="entry name" value="PRK00031.2-4"/>
    <property type="match status" value="1"/>
</dbReference>
<dbReference type="EMBL" id="PDHH01000005">
    <property type="protein sequence ID" value="PSM51697.1"/>
    <property type="molecule type" value="Genomic_DNA"/>
</dbReference>
<proteinExistence type="predicted"/>
<dbReference type="InterPro" id="IPR004564">
    <property type="entry name" value="OM_lipoprot_carrier_LolA-like"/>
</dbReference>
<dbReference type="RefSeq" id="WP_106871732.1">
    <property type="nucleotide sequence ID" value="NZ_CP053841.1"/>
</dbReference>
<keyword evidence="3" id="KW-0449">Lipoprotein</keyword>
<evidence type="ECO:0000256" key="1">
    <source>
        <dbReference type="ARBA" id="ARBA00022729"/>
    </source>
</evidence>
<organism evidence="3 4">
    <name type="scientific">Campylobacter blaseri</name>
    <dbReference type="NCBI Taxonomy" id="2042961"/>
    <lineage>
        <taxon>Bacteria</taxon>
        <taxon>Pseudomonadati</taxon>
        <taxon>Campylobacterota</taxon>
        <taxon>Epsilonproteobacteria</taxon>
        <taxon>Campylobacterales</taxon>
        <taxon>Campylobacteraceae</taxon>
        <taxon>Campylobacter</taxon>
    </lineage>
</organism>
<feature type="signal peptide" evidence="2">
    <location>
        <begin position="1"/>
        <end position="17"/>
    </location>
</feature>
<dbReference type="NCBIfam" id="NF000663">
    <property type="entry name" value="PRK00031.2-1"/>
    <property type="match status" value="1"/>
</dbReference>
<dbReference type="AlphaFoldDB" id="A0A2P8QZM1"/>
<evidence type="ECO:0000313" key="3">
    <source>
        <dbReference type="EMBL" id="PSM51697.1"/>
    </source>
</evidence>
<dbReference type="OrthoDB" id="5339202at2"/>